<sequence>MKKNILTIIAICCSVVFIMNGCQQVEDLTPSVSRDGINSLTASFYGDESSENSFTSEIDYERGIITIVFPYNYPRTSDNVLTMDDLKNVRIEANLDDNVTISPPLLYLDLTKENFITVTDQSKNKKEYKIIAEIRKSAEARITSFELRSLGISGIIDEELKTISLISLEDIGEALAEVNISHGATLDPDPRTVALNYDEEVSITVTAQNGVSKSVYKVQKDVPNKVDFGMRTGSAKVLWTKTIMADLGLSELHMTTGIAVTKDYVVVNTRNQPSKYLDRRTGAIVGTMPNMGSIVGSLTNFFATADDGDNILVCNLAPNAGTFKVWNIKGVNGTPELLIDWSGSGSTAIGRKLSVKGSIDGDAIITAAIMGADRTFARWQVIEGVLQSQTPEIVTINGIDGGWGNNADVVYTSATDLDADYFVSYYAPPRKFAWVNGSTNTVKALGPEINANWIQNAADYVVFNKCPYAASNSVNSFTWGSDDSIYLFDASGTSTFTTPVWQAPIGLYGGKDHGGVNANGTGDVILKVSDDGYYMYLYFMFTNGAIVCVQYDCLDI</sequence>
<proteinExistence type="predicted"/>
<dbReference type="EMBL" id="LT605205">
    <property type="protein sequence ID" value="SCD21881.1"/>
    <property type="molecule type" value="Genomic_DNA"/>
</dbReference>
<feature type="domain" description="DUF5018" evidence="1">
    <location>
        <begin position="10"/>
        <end position="359"/>
    </location>
</feature>
<name>A0A1R3T2E1_9BACT</name>
<dbReference type="Proteomes" id="UP000187464">
    <property type="component" value="Chromosome I"/>
</dbReference>
<dbReference type="InterPro" id="IPR032186">
    <property type="entry name" value="DUF5018"/>
</dbReference>
<dbReference type="AlphaFoldDB" id="A0A1R3T2E1"/>
<dbReference type="STRING" id="1642647.PSM36_3092"/>
<accession>A0A1R3T2E1</accession>
<dbReference type="Pfam" id="PF16410">
    <property type="entry name" value="DUF5018"/>
    <property type="match status" value="1"/>
</dbReference>
<reference evidence="2 3" key="1">
    <citation type="submission" date="2016-08" db="EMBL/GenBank/DDBJ databases">
        <authorList>
            <person name="Seilhamer J.J."/>
        </authorList>
    </citation>
    <scope>NUCLEOTIDE SEQUENCE [LARGE SCALE GENOMIC DNA]</scope>
    <source>
        <strain evidence="2">M3/6</strain>
    </source>
</reference>
<dbReference type="RefSeq" id="WP_076931621.1">
    <property type="nucleotide sequence ID" value="NZ_LT605205.1"/>
</dbReference>
<dbReference type="KEGG" id="psac:PSM36_3092"/>
<dbReference type="Gene3D" id="2.60.40.2340">
    <property type="match status" value="1"/>
</dbReference>
<organism evidence="2 3">
    <name type="scientific">Proteiniphilum saccharofermentans</name>
    <dbReference type="NCBI Taxonomy" id="1642647"/>
    <lineage>
        <taxon>Bacteria</taxon>
        <taxon>Pseudomonadati</taxon>
        <taxon>Bacteroidota</taxon>
        <taxon>Bacteroidia</taxon>
        <taxon>Bacteroidales</taxon>
        <taxon>Dysgonomonadaceae</taxon>
        <taxon>Proteiniphilum</taxon>
    </lineage>
</organism>
<evidence type="ECO:0000259" key="1">
    <source>
        <dbReference type="Pfam" id="PF16410"/>
    </source>
</evidence>
<evidence type="ECO:0000313" key="3">
    <source>
        <dbReference type="Proteomes" id="UP000187464"/>
    </source>
</evidence>
<gene>
    <name evidence="2" type="ORF">PSM36_3092</name>
</gene>
<keyword evidence="3" id="KW-1185">Reference proteome</keyword>
<evidence type="ECO:0000313" key="2">
    <source>
        <dbReference type="EMBL" id="SCD21881.1"/>
    </source>
</evidence>
<protein>
    <recommendedName>
        <fullName evidence="1">DUF5018 domain-containing protein</fullName>
    </recommendedName>
</protein>